<protein>
    <submittedName>
        <fullName evidence="1">Unannotated protein</fullName>
    </submittedName>
</protein>
<dbReference type="EMBL" id="CAFBOS010000187">
    <property type="protein sequence ID" value="CAB5014927.1"/>
    <property type="molecule type" value="Genomic_DNA"/>
</dbReference>
<name>A0A6J7QBB0_9ZZZZ</name>
<dbReference type="AlphaFoldDB" id="A0A6J7QBB0"/>
<sequence>MVPLTPWLRMRSMRAETSGDASGFGDECELHAPRVMESAAATAMVLRMTRTSDDAPQSD</sequence>
<evidence type="ECO:0000313" key="1">
    <source>
        <dbReference type="EMBL" id="CAB5014927.1"/>
    </source>
</evidence>
<organism evidence="1">
    <name type="scientific">freshwater metagenome</name>
    <dbReference type="NCBI Taxonomy" id="449393"/>
    <lineage>
        <taxon>unclassified sequences</taxon>
        <taxon>metagenomes</taxon>
        <taxon>ecological metagenomes</taxon>
    </lineage>
</organism>
<accession>A0A6J7QBB0</accession>
<proteinExistence type="predicted"/>
<gene>
    <name evidence="1" type="ORF">UFOPK3967_02438</name>
</gene>
<reference evidence="1" key="1">
    <citation type="submission" date="2020-05" db="EMBL/GenBank/DDBJ databases">
        <authorList>
            <person name="Chiriac C."/>
            <person name="Salcher M."/>
            <person name="Ghai R."/>
            <person name="Kavagutti S V."/>
        </authorList>
    </citation>
    <scope>NUCLEOTIDE SEQUENCE</scope>
</reference>